<keyword evidence="5" id="KW-1185">Reference proteome</keyword>
<dbReference type="OrthoDB" id="687178at2759"/>
<gene>
    <name evidence="4" type="ORF">PVAP13_4KG332000</name>
</gene>
<evidence type="ECO:0000259" key="3">
    <source>
        <dbReference type="PROSITE" id="PS50158"/>
    </source>
</evidence>
<dbReference type="PANTHER" id="PTHR34222:SF100">
    <property type="entry name" value="CCHC-TYPE DOMAIN-CONTAINING PROTEIN"/>
    <property type="match status" value="1"/>
</dbReference>
<evidence type="ECO:0000256" key="2">
    <source>
        <dbReference type="SAM" id="MobiDB-lite"/>
    </source>
</evidence>
<dbReference type="EMBL" id="CM029043">
    <property type="protein sequence ID" value="KAG2613026.1"/>
    <property type="molecule type" value="Genomic_DNA"/>
</dbReference>
<protein>
    <recommendedName>
        <fullName evidence="3">CCHC-type domain-containing protein</fullName>
    </recommendedName>
</protein>
<dbReference type="Pfam" id="PF00098">
    <property type="entry name" value="zf-CCHC"/>
    <property type="match status" value="1"/>
</dbReference>
<reference evidence="4" key="1">
    <citation type="submission" date="2020-05" db="EMBL/GenBank/DDBJ databases">
        <title>WGS assembly of Panicum virgatum.</title>
        <authorList>
            <person name="Lovell J.T."/>
            <person name="Jenkins J."/>
            <person name="Shu S."/>
            <person name="Juenger T.E."/>
            <person name="Schmutz J."/>
        </authorList>
    </citation>
    <scope>NUCLEOTIDE SEQUENCE</scope>
    <source>
        <strain evidence="4">AP13</strain>
    </source>
</reference>
<name>A0A8T0TW50_PANVG</name>
<feature type="region of interest" description="Disordered" evidence="2">
    <location>
        <begin position="173"/>
        <end position="194"/>
    </location>
</feature>
<dbReference type="GO" id="GO:0003676">
    <property type="term" value="F:nucleic acid binding"/>
    <property type="evidence" value="ECO:0007669"/>
    <property type="project" value="InterPro"/>
</dbReference>
<evidence type="ECO:0000313" key="4">
    <source>
        <dbReference type="EMBL" id="KAG2613026.1"/>
    </source>
</evidence>
<proteinExistence type="predicted"/>
<dbReference type="SMART" id="SM00343">
    <property type="entry name" value="ZnF_C2HC"/>
    <property type="match status" value="1"/>
</dbReference>
<dbReference type="Proteomes" id="UP000823388">
    <property type="component" value="Chromosome 4K"/>
</dbReference>
<feature type="domain" description="CCHC-type" evidence="3">
    <location>
        <begin position="104"/>
        <end position="119"/>
    </location>
</feature>
<keyword evidence="1" id="KW-0479">Metal-binding</keyword>
<dbReference type="InterPro" id="IPR036875">
    <property type="entry name" value="Znf_CCHC_sf"/>
</dbReference>
<comment type="caution">
    <text evidence="4">The sequence shown here is derived from an EMBL/GenBank/DDBJ whole genome shotgun (WGS) entry which is preliminary data.</text>
</comment>
<organism evidence="4 5">
    <name type="scientific">Panicum virgatum</name>
    <name type="common">Blackwell switchgrass</name>
    <dbReference type="NCBI Taxonomy" id="38727"/>
    <lineage>
        <taxon>Eukaryota</taxon>
        <taxon>Viridiplantae</taxon>
        <taxon>Streptophyta</taxon>
        <taxon>Embryophyta</taxon>
        <taxon>Tracheophyta</taxon>
        <taxon>Spermatophyta</taxon>
        <taxon>Magnoliopsida</taxon>
        <taxon>Liliopsida</taxon>
        <taxon>Poales</taxon>
        <taxon>Poaceae</taxon>
        <taxon>PACMAD clade</taxon>
        <taxon>Panicoideae</taxon>
        <taxon>Panicodae</taxon>
        <taxon>Paniceae</taxon>
        <taxon>Panicinae</taxon>
        <taxon>Panicum</taxon>
        <taxon>Panicum sect. Hiantes</taxon>
    </lineage>
</organism>
<keyword evidence="1" id="KW-0862">Zinc</keyword>
<sequence length="217" mass="24333">MAELKRLWANVDHYDPIELPHSECVAWVRKWIEKRRVLQFLRGLNLEFEGRRASMFHQSALPSLEEAIAAMAQEELRLKMMRGAASPPSRPIFAATRIKETRQCYKCSKEGHLIRDCPQPLKPNCGRGRGGARGALRGVRGRGGRSGYTAYAATIGEQSCKVAGIATTELEEQKQLKGKTHSMEDEDAEAPSGDFINFAYIDEGKANREASWERNQA</sequence>
<accession>A0A8T0TW50</accession>
<evidence type="ECO:0000256" key="1">
    <source>
        <dbReference type="PROSITE-ProRule" id="PRU00047"/>
    </source>
</evidence>
<evidence type="ECO:0000313" key="5">
    <source>
        <dbReference type="Proteomes" id="UP000823388"/>
    </source>
</evidence>
<keyword evidence="1" id="KW-0863">Zinc-finger</keyword>
<dbReference type="AlphaFoldDB" id="A0A8T0TW50"/>
<dbReference type="SUPFAM" id="SSF57756">
    <property type="entry name" value="Retrovirus zinc finger-like domains"/>
    <property type="match status" value="1"/>
</dbReference>
<dbReference type="InterPro" id="IPR001878">
    <property type="entry name" value="Znf_CCHC"/>
</dbReference>
<dbReference type="PANTHER" id="PTHR34222">
    <property type="entry name" value="GAG_PRE-INTEGRS DOMAIN-CONTAINING PROTEIN"/>
    <property type="match status" value="1"/>
</dbReference>
<dbReference type="GO" id="GO:0008270">
    <property type="term" value="F:zinc ion binding"/>
    <property type="evidence" value="ECO:0007669"/>
    <property type="project" value="UniProtKB-KW"/>
</dbReference>
<dbReference type="Gene3D" id="4.10.60.10">
    <property type="entry name" value="Zinc finger, CCHC-type"/>
    <property type="match status" value="1"/>
</dbReference>
<dbReference type="PROSITE" id="PS50158">
    <property type="entry name" value="ZF_CCHC"/>
    <property type="match status" value="1"/>
</dbReference>